<dbReference type="Proteomes" id="UP000663891">
    <property type="component" value="Unassembled WGS sequence"/>
</dbReference>
<dbReference type="InterPro" id="IPR011330">
    <property type="entry name" value="Glyco_hydro/deAcase_b/a-brl"/>
</dbReference>
<feature type="chain" id="PRO_5032940701" description="Glycoside hydrolase family 38 N-terminal domain-containing protein" evidence="3">
    <location>
        <begin position="20"/>
        <end position="242"/>
    </location>
</feature>
<dbReference type="EMBL" id="CAJNON010000314">
    <property type="protein sequence ID" value="CAF1189939.1"/>
    <property type="molecule type" value="Genomic_DNA"/>
</dbReference>
<feature type="signal peptide" evidence="3">
    <location>
        <begin position="1"/>
        <end position="19"/>
    </location>
</feature>
<evidence type="ECO:0000256" key="1">
    <source>
        <dbReference type="ARBA" id="ARBA00001947"/>
    </source>
</evidence>
<comment type="cofactor">
    <cofactor evidence="1">
        <name>Zn(2+)</name>
        <dbReference type="ChEBI" id="CHEBI:29105"/>
    </cofactor>
</comment>
<dbReference type="InterPro" id="IPR011013">
    <property type="entry name" value="Gal_mutarotase_sf_dom"/>
</dbReference>
<dbReference type="OrthoDB" id="2016903at2759"/>
<dbReference type="Gene3D" id="3.20.110.10">
    <property type="entry name" value="Glycoside hydrolase 38, N terminal domain"/>
    <property type="match status" value="1"/>
</dbReference>
<dbReference type="PANTHER" id="PTHR11607:SF3">
    <property type="entry name" value="LYSOSOMAL ALPHA-MANNOSIDASE"/>
    <property type="match status" value="1"/>
</dbReference>
<dbReference type="InterPro" id="IPR027291">
    <property type="entry name" value="Glyco_hydro_38_N_sf"/>
</dbReference>
<protein>
    <recommendedName>
        <fullName evidence="4">Glycoside hydrolase family 38 N-terminal domain-containing protein</fullName>
    </recommendedName>
</protein>
<keyword evidence="2" id="KW-0862">Zinc</keyword>
<name>A0A814VTY8_9BILA</name>
<dbReference type="GO" id="GO:0006013">
    <property type="term" value="P:mannose metabolic process"/>
    <property type="evidence" value="ECO:0007669"/>
    <property type="project" value="InterPro"/>
</dbReference>
<dbReference type="FunFam" id="3.20.110.10:FF:000011">
    <property type="entry name" value="Lysosomal alpha-mannosidase, putative"/>
    <property type="match status" value="1"/>
</dbReference>
<dbReference type="GO" id="GO:0005764">
    <property type="term" value="C:lysosome"/>
    <property type="evidence" value="ECO:0007669"/>
    <property type="project" value="TreeGrafter"/>
</dbReference>
<organism evidence="5 6">
    <name type="scientific">Adineta steineri</name>
    <dbReference type="NCBI Taxonomy" id="433720"/>
    <lineage>
        <taxon>Eukaryota</taxon>
        <taxon>Metazoa</taxon>
        <taxon>Spiralia</taxon>
        <taxon>Gnathifera</taxon>
        <taxon>Rotifera</taxon>
        <taxon>Eurotatoria</taxon>
        <taxon>Bdelloidea</taxon>
        <taxon>Adinetida</taxon>
        <taxon>Adinetidae</taxon>
        <taxon>Adineta</taxon>
    </lineage>
</organism>
<dbReference type="GO" id="GO:0030246">
    <property type="term" value="F:carbohydrate binding"/>
    <property type="evidence" value="ECO:0007669"/>
    <property type="project" value="InterPro"/>
</dbReference>
<keyword evidence="3" id="KW-0732">Signal</keyword>
<feature type="domain" description="Glycoside hydrolase family 38 N-terminal" evidence="4">
    <location>
        <begin position="42"/>
        <end position="186"/>
    </location>
</feature>
<proteinExistence type="predicted"/>
<evidence type="ECO:0000259" key="4">
    <source>
        <dbReference type="Pfam" id="PF01074"/>
    </source>
</evidence>
<dbReference type="InterPro" id="IPR050843">
    <property type="entry name" value="Glycosyl_Hydrlase_38"/>
</dbReference>
<comment type="caution">
    <text evidence="5">The sequence shown here is derived from an EMBL/GenBank/DDBJ whole genome shotgun (WGS) entry which is preliminary data.</text>
</comment>
<evidence type="ECO:0000313" key="6">
    <source>
        <dbReference type="Proteomes" id="UP000663891"/>
    </source>
</evidence>
<dbReference type="Pfam" id="PF01074">
    <property type="entry name" value="Glyco_hydro_38N"/>
    <property type="match status" value="1"/>
</dbReference>
<dbReference type="PANTHER" id="PTHR11607">
    <property type="entry name" value="ALPHA-MANNOSIDASE"/>
    <property type="match status" value="1"/>
</dbReference>
<dbReference type="SUPFAM" id="SSF88713">
    <property type="entry name" value="Glycoside hydrolase/deacetylase"/>
    <property type="match status" value="1"/>
</dbReference>
<gene>
    <name evidence="5" type="ORF">VCS650_LOCUS24992</name>
</gene>
<evidence type="ECO:0000313" key="5">
    <source>
        <dbReference type="EMBL" id="CAF1189939.1"/>
    </source>
</evidence>
<evidence type="ECO:0000256" key="2">
    <source>
        <dbReference type="ARBA" id="ARBA00022833"/>
    </source>
</evidence>
<accession>A0A814VTY8</accession>
<dbReference type="GO" id="GO:0004559">
    <property type="term" value="F:alpha-mannosidase activity"/>
    <property type="evidence" value="ECO:0007669"/>
    <property type="project" value="InterPro"/>
</dbReference>
<dbReference type="AlphaFoldDB" id="A0A814VTY8"/>
<reference evidence="5" key="1">
    <citation type="submission" date="2021-02" db="EMBL/GenBank/DDBJ databases">
        <authorList>
            <person name="Nowell W R."/>
        </authorList>
    </citation>
    <scope>NUCLEOTIDE SEQUENCE</scope>
</reference>
<evidence type="ECO:0000256" key="3">
    <source>
        <dbReference type="SAM" id="SignalP"/>
    </source>
</evidence>
<dbReference type="InterPro" id="IPR000602">
    <property type="entry name" value="Glyco_hydro_38_N"/>
</dbReference>
<dbReference type="SUPFAM" id="SSF74650">
    <property type="entry name" value="Galactose mutarotase-like"/>
    <property type="match status" value="1"/>
</dbReference>
<sequence length="242" mass="27759">MHILTYCGLILAICTLCTAVPAKSADTCGYDACNPGDPNKLNVHIVAHTHDDVGWLKTVDQYYYGARNDIQYAGVQHILDSVIHALDENPDRRFMYVEIGFFWRWWNQQTDDIRNKVKQFVNQGRLEFISGGWCMNDEATTHYNSIIDQHTLGAEFLHEQFGECGRPKVGWQIDPFGHSRQISEFTELTLAANLPLTDLKRLTWLSSEQESSHIFVPEQKAAMNTTIRLIPMQIRTFKVIVQ</sequence>